<evidence type="ECO:0000313" key="5">
    <source>
        <dbReference type="EMBL" id="WJZ96572.1"/>
    </source>
</evidence>
<keyword evidence="6" id="KW-1185">Reference proteome</keyword>
<evidence type="ECO:0000313" key="6">
    <source>
        <dbReference type="Proteomes" id="UP001227230"/>
    </source>
</evidence>
<evidence type="ECO:0000259" key="3">
    <source>
        <dbReference type="Pfam" id="PF04859"/>
    </source>
</evidence>
<sequence length="482" mass="54193">MTPDSHLSHLPPPPLSPSLQLHLYSGSSSIHMDSLNPNRSKFARTIHKVIHLRTPAKLVTHCGKDSITPHKSKKFHQDDDADDDDSKLRSRAVLEALVAKLFASVSTIKAGYAEMQAAQSPYDVDAIQVADKAVVRELRLISELKQSFLKKQLDLSLAVPQVTVLLAEIQEQQSLMKTYEITMKKLESEMDLKDSHIDELKKRLQECNQGNKVMEKRLNSSGPLPFLDNLKLSLMNPNHFCQVLHYAVRSIRRFVKFMSSEMESAHWDMDAAAKSIVPDTVLAKPTHRCFAFESFVCRAMFEGFNSPNFSLSESSSAPEGKGKQRRQLFFERFKKLKSVNPIHFLSQNPRSTFGKFVRAKYLSLVHAKMECSFFGNLNQRKLLNAGSYPETAFFAAFAEMAKRVWVLHGLAFSFDVEIGVFQVSHNSRFSEVYMECVTEDAFDTVDGDLRVGFTVVPGFKIGSTVVQCQVYLSPAATAPADC</sequence>
<feature type="coiled-coil region" evidence="1">
    <location>
        <begin position="169"/>
        <end position="217"/>
    </location>
</feature>
<dbReference type="InterPro" id="IPR056813">
    <property type="entry name" value="GIL1_IRKI_C"/>
</dbReference>
<evidence type="ECO:0008006" key="7">
    <source>
        <dbReference type="Google" id="ProtNLM"/>
    </source>
</evidence>
<dbReference type="Pfam" id="PF04859">
    <property type="entry name" value="DUF641"/>
    <property type="match status" value="1"/>
</dbReference>
<keyword evidence="1" id="KW-0175">Coiled coil</keyword>
<name>A0ABY9CN05_VITVI</name>
<accession>A0ABY9CN05</accession>
<evidence type="ECO:0000259" key="4">
    <source>
        <dbReference type="Pfam" id="PF24994"/>
    </source>
</evidence>
<evidence type="ECO:0000256" key="2">
    <source>
        <dbReference type="SAM" id="MobiDB-lite"/>
    </source>
</evidence>
<dbReference type="InterPro" id="IPR040225">
    <property type="entry name" value="GIL1-like"/>
</dbReference>
<dbReference type="PANTHER" id="PTHR31161">
    <property type="entry name" value="PROTEIN GRAVITROPIC IN THE LIGHT 1"/>
    <property type="match status" value="1"/>
</dbReference>
<reference evidence="5 6" key="1">
    <citation type="journal article" date="2023" name="Hortic Res">
        <title>The complete reference genome for grapevine (Vitis vinifera L.) genetics and breeding.</title>
        <authorList>
            <person name="Shi X."/>
            <person name="Cao S."/>
            <person name="Wang X."/>
            <person name="Huang S."/>
            <person name="Wang Y."/>
            <person name="Liu Z."/>
            <person name="Liu W."/>
            <person name="Leng X."/>
            <person name="Peng Y."/>
            <person name="Wang N."/>
            <person name="Wang Y."/>
            <person name="Ma Z."/>
            <person name="Xu X."/>
            <person name="Zhang F."/>
            <person name="Xue H."/>
            <person name="Zhong H."/>
            <person name="Wang Y."/>
            <person name="Zhang K."/>
            <person name="Velt A."/>
            <person name="Avia K."/>
            <person name="Holtgrawe D."/>
            <person name="Grimplet J."/>
            <person name="Matus J.T."/>
            <person name="Ware D."/>
            <person name="Wu X."/>
            <person name="Wang H."/>
            <person name="Liu C."/>
            <person name="Fang Y."/>
            <person name="Rustenholz C."/>
            <person name="Cheng Z."/>
            <person name="Xiao H."/>
            <person name="Zhou Y."/>
        </authorList>
    </citation>
    <scope>NUCLEOTIDE SEQUENCE [LARGE SCALE GENOMIC DNA]</scope>
    <source>
        <strain evidence="6">cv. Pinot noir / PN40024</strain>
        <tissue evidence="5">Leaf</tissue>
    </source>
</reference>
<feature type="region of interest" description="Disordered" evidence="2">
    <location>
        <begin position="62"/>
        <end position="85"/>
    </location>
</feature>
<dbReference type="InterPro" id="IPR006943">
    <property type="entry name" value="DUF641_pln"/>
</dbReference>
<gene>
    <name evidence="5" type="ORF">VitviT2T_015246</name>
</gene>
<organism evidence="5 6">
    <name type="scientific">Vitis vinifera</name>
    <name type="common">Grape</name>
    <dbReference type="NCBI Taxonomy" id="29760"/>
    <lineage>
        <taxon>Eukaryota</taxon>
        <taxon>Viridiplantae</taxon>
        <taxon>Streptophyta</taxon>
        <taxon>Embryophyta</taxon>
        <taxon>Tracheophyta</taxon>
        <taxon>Spermatophyta</taxon>
        <taxon>Magnoliopsida</taxon>
        <taxon>eudicotyledons</taxon>
        <taxon>Gunneridae</taxon>
        <taxon>Pentapetalae</taxon>
        <taxon>rosids</taxon>
        <taxon>Vitales</taxon>
        <taxon>Vitaceae</taxon>
        <taxon>Viteae</taxon>
        <taxon>Vitis</taxon>
    </lineage>
</organism>
<protein>
    <recommendedName>
        <fullName evidence="7">DUF641 domain-containing protein</fullName>
    </recommendedName>
</protein>
<feature type="domain" description="GIL1/IRKI C-terminal" evidence="4">
    <location>
        <begin position="420"/>
        <end position="471"/>
    </location>
</feature>
<dbReference type="Proteomes" id="UP001227230">
    <property type="component" value="Chromosome 10"/>
</dbReference>
<feature type="domain" description="DUF641" evidence="3">
    <location>
        <begin position="91"/>
        <end position="217"/>
    </location>
</feature>
<proteinExistence type="predicted"/>
<dbReference type="Pfam" id="PF24994">
    <property type="entry name" value="GIL1_IRKI_C"/>
    <property type="match status" value="1"/>
</dbReference>
<dbReference type="EMBL" id="CP126657">
    <property type="protein sequence ID" value="WJZ96572.1"/>
    <property type="molecule type" value="Genomic_DNA"/>
</dbReference>
<evidence type="ECO:0000256" key="1">
    <source>
        <dbReference type="SAM" id="Coils"/>
    </source>
</evidence>